<comment type="caution">
    <text evidence="7">Lacks conserved residue(s) required for the propagation of feature annotation.</text>
</comment>
<evidence type="ECO:0000313" key="10">
    <source>
        <dbReference type="EMBL" id="NEV69613.1"/>
    </source>
</evidence>
<reference evidence="10" key="1">
    <citation type="submission" date="2014-11" db="EMBL/GenBank/DDBJ databases">
        <authorList>
            <person name="Malar M.C."/>
            <person name="Sen D."/>
            <person name="Tripathy S."/>
        </authorList>
    </citation>
    <scope>NUCLEOTIDE SEQUENCE</scope>
    <source>
        <strain evidence="10">BDU141951</strain>
    </source>
</reference>
<dbReference type="PANTHER" id="PTHR21089">
    <property type="entry name" value="SHIKIMATE DEHYDROGENASE"/>
    <property type="match status" value="1"/>
</dbReference>
<dbReference type="EC" id="1.1.1.25" evidence="2 7"/>
<dbReference type="GO" id="GO:0019632">
    <property type="term" value="P:shikimate metabolic process"/>
    <property type="evidence" value="ECO:0007669"/>
    <property type="project" value="InterPro"/>
</dbReference>
<feature type="binding site" evidence="7">
    <location>
        <position position="70"/>
    </location>
    <ligand>
        <name>shikimate</name>
        <dbReference type="ChEBI" id="CHEBI:36208"/>
    </ligand>
</feature>
<protein>
    <recommendedName>
        <fullName evidence="2 7">Shikimate dehydrogenase (NADP(+))</fullName>
        <shortName evidence="7">SDH</shortName>
        <ecNumber evidence="2 7">1.1.1.25</ecNumber>
    </recommendedName>
</protein>
<feature type="binding site" evidence="7">
    <location>
        <position position="234"/>
    </location>
    <ligand>
        <name>shikimate</name>
        <dbReference type="ChEBI" id="CHEBI:36208"/>
    </ligand>
</feature>
<evidence type="ECO:0000256" key="3">
    <source>
        <dbReference type="ARBA" id="ARBA00022605"/>
    </source>
</evidence>
<dbReference type="Pfam" id="PF18317">
    <property type="entry name" value="SDH_C"/>
    <property type="match status" value="1"/>
</dbReference>
<comment type="catalytic activity">
    <reaction evidence="7">
        <text>shikimate + NADP(+) = 3-dehydroshikimate + NADPH + H(+)</text>
        <dbReference type="Rhea" id="RHEA:17737"/>
        <dbReference type="ChEBI" id="CHEBI:15378"/>
        <dbReference type="ChEBI" id="CHEBI:16630"/>
        <dbReference type="ChEBI" id="CHEBI:36208"/>
        <dbReference type="ChEBI" id="CHEBI:57783"/>
        <dbReference type="ChEBI" id="CHEBI:58349"/>
        <dbReference type="EC" id="1.1.1.25"/>
    </reaction>
</comment>
<feature type="binding site" evidence="7">
    <location>
        <position position="86"/>
    </location>
    <ligand>
        <name>NADP(+)</name>
        <dbReference type="ChEBI" id="CHEBI:58349"/>
    </ligand>
</feature>
<feature type="binding site" evidence="7">
    <location>
        <begin position="23"/>
        <end position="25"/>
    </location>
    <ligand>
        <name>shikimate</name>
        <dbReference type="ChEBI" id="CHEBI:36208"/>
    </ligand>
</feature>
<gene>
    <name evidence="7" type="primary">aroE</name>
    <name evidence="10" type="ORF">QQ91_021175</name>
</gene>
<evidence type="ECO:0000256" key="4">
    <source>
        <dbReference type="ARBA" id="ARBA00022857"/>
    </source>
</evidence>
<keyword evidence="3 7" id="KW-0028">Amino-acid biosynthesis</keyword>
<comment type="subunit">
    <text evidence="7">Homodimer.</text>
</comment>
<dbReference type="InterPro" id="IPR013708">
    <property type="entry name" value="Shikimate_DH-bd_N"/>
</dbReference>
<name>A0A0C1YJV8_9CYAN</name>
<keyword evidence="5 7" id="KW-0560">Oxidoreductase</keyword>
<dbReference type="NCBIfam" id="NF001314">
    <property type="entry name" value="PRK00258.2-2"/>
    <property type="match status" value="1"/>
</dbReference>
<comment type="pathway">
    <text evidence="1 7">Metabolic intermediate biosynthesis; chorismate biosynthesis; chorismate from D-erythrose 4-phosphate and phosphoenolpyruvate: step 4/7.</text>
</comment>
<evidence type="ECO:0000256" key="2">
    <source>
        <dbReference type="ARBA" id="ARBA00012962"/>
    </source>
</evidence>
<proteinExistence type="inferred from homology"/>
<sequence length="291" mass="30892">MTRSGLTGKTQLLGIIGYPVEHSLSPPMQNAALAALSVDAVYVPFAVEPAALETAIAGLWSLGIQGFNVTIPHKQTVLPHLASVTDISQAVGAVNTVWRTDDGWAGTNTDVTGFIAPLKASKRNWASSKVVILGNGGAARAVVAGCVTLGCAEIWLVGRSADKLQQFVYSWQDSPLQPSLHTCLMTELDTVLPDTTLLVNTTPVGMHPQVNATPVTAAQMALLPMNAIAYDLIYTPSPTQFLQLATQRGLATFDGTEMLVQQGAAALQIWTQQLPPISLMRQTLRSQLGLP</sequence>
<dbReference type="NCBIfam" id="TIGR00507">
    <property type="entry name" value="aroE"/>
    <property type="match status" value="1"/>
</dbReference>
<evidence type="ECO:0000256" key="7">
    <source>
        <dbReference type="HAMAP-Rule" id="MF_00222"/>
    </source>
</evidence>
<dbReference type="PANTHER" id="PTHR21089:SF1">
    <property type="entry name" value="BIFUNCTIONAL 3-DEHYDROQUINATE DEHYDRATASE_SHIKIMATE DEHYDROGENASE, CHLOROPLASTIC"/>
    <property type="match status" value="1"/>
</dbReference>
<evidence type="ECO:0000259" key="8">
    <source>
        <dbReference type="Pfam" id="PF08501"/>
    </source>
</evidence>
<dbReference type="HAMAP" id="MF_00222">
    <property type="entry name" value="Shikimate_DH_AroE"/>
    <property type="match status" value="1"/>
</dbReference>
<dbReference type="InterPro" id="IPR046346">
    <property type="entry name" value="Aminoacid_DH-like_N_sf"/>
</dbReference>
<dbReference type="GO" id="GO:0009423">
    <property type="term" value="P:chorismate biosynthetic process"/>
    <property type="evidence" value="ECO:0007669"/>
    <property type="project" value="UniProtKB-UniRule"/>
</dbReference>
<dbReference type="GO" id="GO:0009073">
    <property type="term" value="P:aromatic amino acid family biosynthetic process"/>
    <property type="evidence" value="ECO:0007669"/>
    <property type="project" value="UniProtKB-KW"/>
</dbReference>
<feature type="domain" description="Shikimate dehydrogenase substrate binding N-terminal" evidence="8">
    <location>
        <begin position="15"/>
        <end position="97"/>
    </location>
</feature>
<dbReference type="InterPro" id="IPR011342">
    <property type="entry name" value="Shikimate_DH"/>
</dbReference>
<dbReference type="GO" id="GO:0008652">
    <property type="term" value="P:amino acid biosynthetic process"/>
    <property type="evidence" value="ECO:0007669"/>
    <property type="project" value="UniProtKB-KW"/>
</dbReference>
<reference evidence="10" key="3">
    <citation type="submission" date="2020-02" db="EMBL/GenBank/DDBJ databases">
        <authorList>
            <person name="Sarangi A.N."/>
            <person name="Ghosh S."/>
            <person name="Mukherjee M."/>
            <person name="Tripathy S."/>
        </authorList>
    </citation>
    <scope>NUCLEOTIDE SEQUENCE</scope>
    <source>
        <strain evidence="10">BDU141951</strain>
    </source>
</reference>
<dbReference type="InterPro" id="IPR036291">
    <property type="entry name" value="NAD(P)-bd_dom_sf"/>
</dbReference>
<accession>A0A0C1YJV8</accession>
<dbReference type="GO" id="GO:0004764">
    <property type="term" value="F:shikimate 3-dehydrogenase (NADP+) activity"/>
    <property type="evidence" value="ECO:0007669"/>
    <property type="project" value="UniProtKB-UniRule"/>
</dbReference>
<comment type="caution">
    <text evidence="10">The sequence shown here is derived from an EMBL/GenBank/DDBJ whole genome shotgun (WGS) entry which is preliminary data.</text>
</comment>
<feature type="binding site" evidence="7">
    <location>
        <position position="255"/>
    </location>
    <ligand>
        <name>NADP(+)</name>
        <dbReference type="ChEBI" id="CHEBI:58349"/>
    </ligand>
</feature>
<dbReference type="CDD" id="cd01065">
    <property type="entry name" value="NAD_bind_Shikimate_DH"/>
    <property type="match status" value="1"/>
</dbReference>
<feature type="binding site" evidence="7">
    <location>
        <position position="95"/>
    </location>
    <ligand>
        <name>shikimate</name>
        <dbReference type="ChEBI" id="CHEBI:36208"/>
    </ligand>
</feature>
<feature type="binding site" evidence="7">
    <location>
        <begin position="134"/>
        <end position="138"/>
    </location>
    <ligand>
        <name>NADP(+)</name>
        <dbReference type="ChEBI" id="CHEBI:58349"/>
    </ligand>
</feature>
<dbReference type="InterPro" id="IPR041121">
    <property type="entry name" value="SDH_C"/>
</dbReference>
<reference evidence="10" key="2">
    <citation type="journal article" date="2015" name="Genome Announc.">
        <title>Draft Genome Sequence of Filamentous Marine Cyanobacterium Lyngbya confervoides Strain BDU141951.</title>
        <authorList>
            <person name="Chandrababunaidu M.M."/>
            <person name="Sen D."/>
            <person name="Tripathy S."/>
        </authorList>
    </citation>
    <scope>NUCLEOTIDE SEQUENCE</scope>
    <source>
        <strain evidence="10">BDU141951</strain>
    </source>
</reference>
<feature type="domain" description="SDH C-terminal" evidence="9">
    <location>
        <begin position="255"/>
        <end position="285"/>
    </location>
</feature>
<dbReference type="Pfam" id="PF08501">
    <property type="entry name" value="Shikimate_dh_N"/>
    <property type="match status" value="1"/>
</dbReference>
<evidence type="ECO:0000256" key="1">
    <source>
        <dbReference type="ARBA" id="ARBA00004871"/>
    </source>
</evidence>
<dbReference type="AlphaFoldDB" id="A0A0C1YJV8"/>
<dbReference type="EMBL" id="JTHE02000003">
    <property type="protein sequence ID" value="NEV69613.1"/>
    <property type="molecule type" value="Genomic_DNA"/>
</dbReference>
<comment type="similarity">
    <text evidence="7">Belongs to the shikimate dehydrogenase family.</text>
</comment>
<feature type="binding site" evidence="7">
    <location>
        <position position="232"/>
    </location>
    <ligand>
        <name>NADP(+)</name>
        <dbReference type="ChEBI" id="CHEBI:58349"/>
    </ligand>
</feature>
<dbReference type="SUPFAM" id="SSF53223">
    <property type="entry name" value="Aminoacid dehydrogenase-like, N-terminal domain"/>
    <property type="match status" value="1"/>
</dbReference>
<dbReference type="GO" id="GO:0005829">
    <property type="term" value="C:cytosol"/>
    <property type="evidence" value="ECO:0007669"/>
    <property type="project" value="TreeGrafter"/>
</dbReference>
<keyword evidence="4 7" id="KW-0521">NADP</keyword>
<keyword evidence="6 7" id="KW-0057">Aromatic amino acid biosynthesis</keyword>
<dbReference type="Gene3D" id="3.40.50.720">
    <property type="entry name" value="NAD(P)-binding Rossmann-like Domain"/>
    <property type="match status" value="1"/>
</dbReference>
<dbReference type="SUPFAM" id="SSF51735">
    <property type="entry name" value="NAD(P)-binding Rossmann-fold domains"/>
    <property type="match status" value="1"/>
</dbReference>
<feature type="active site" description="Proton acceptor" evidence="7">
    <location>
        <position position="74"/>
    </location>
</feature>
<dbReference type="GO" id="GO:0050661">
    <property type="term" value="F:NADP binding"/>
    <property type="evidence" value="ECO:0007669"/>
    <property type="project" value="InterPro"/>
</dbReference>
<evidence type="ECO:0000259" key="9">
    <source>
        <dbReference type="Pfam" id="PF18317"/>
    </source>
</evidence>
<feature type="binding site" evidence="7">
    <location>
        <position position="110"/>
    </location>
    <ligand>
        <name>shikimate</name>
        <dbReference type="ChEBI" id="CHEBI:36208"/>
    </ligand>
</feature>
<dbReference type="InterPro" id="IPR022893">
    <property type="entry name" value="Shikimate_DH_fam"/>
</dbReference>
<evidence type="ECO:0000256" key="6">
    <source>
        <dbReference type="ARBA" id="ARBA00023141"/>
    </source>
</evidence>
<comment type="function">
    <text evidence="7">Involved in the biosynthesis of the chorismate, which leads to the biosynthesis of aromatic amino acids. Catalyzes the reversible NADPH linked reduction of 3-dehydroshikimate (DHSA) to yield shikimate (SA).</text>
</comment>
<evidence type="ECO:0000256" key="5">
    <source>
        <dbReference type="ARBA" id="ARBA00023002"/>
    </source>
</evidence>
<feature type="binding site" evidence="7">
    <location>
        <position position="262"/>
    </location>
    <ligand>
        <name>shikimate</name>
        <dbReference type="ChEBI" id="CHEBI:36208"/>
    </ligand>
</feature>
<organism evidence="10">
    <name type="scientific">Lyngbya confervoides BDU141951</name>
    <dbReference type="NCBI Taxonomy" id="1574623"/>
    <lineage>
        <taxon>Bacteria</taxon>
        <taxon>Bacillati</taxon>
        <taxon>Cyanobacteriota</taxon>
        <taxon>Cyanophyceae</taxon>
        <taxon>Oscillatoriophycideae</taxon>
        <taxon>Oscillatoriales</taxon>
        <taxon>Microcoleaceae</taxon>
        <taxon>Lyngbya</taxon>
    </lineage>
</organism>
<dbReference type="Gene3D" id="3.40.50.10860">
    <property type="entry name" value="Leucine Dehydrogenase, chain A, domain 1"/>
    <property type="match status" value="1"/>
</dbReference>
<dbReference type="UniPathway" id="UPA00053">
    <property type="reaction ID" value="UER00087"/>
</dbReference>